<accession>A0AAW7XDN2</accession>
<dbReference type="Pfam" id="PF11528">
    <property type="entry name" value="DUF3224"/>
    <property type="match status" value="1"/>
</dbReference>
<gene>
    <name evidence="1" type="ORF">Q4521_18715</name>
</gene>
<dbReference type="EMBL" id="JAUOPB010000015">
    <property type="protein sequence ID" value="MDO6424527.1"/>
    <property type="molecule type" value="Genomic_DNA"/>
</dbReference>
<organism evidence="1 2">
    <name type="scientific">Saccharophagus degradans</name>
    <dbReference type="NCBI Taxonomy" id="86304"/>
    <lineage>
        <taxon>Bacteria</taxon>
        <taxon>Pseudomonadati</taxon>
        <taxon>Pseudomonadota</taxon>
        <taxon>Gammaproteobacteria</taxon>
        <taxon>Cellvibrionales</taxon>
        <taxon>Cellvibrionaceae</taxon>
        <taxon>Saccharophagus</taxon>
    </lineage>
</organism>
<evidence type="ECO:0000313" key="2">
    <source>
        <dbReference type="Proteomes" id="UP001169760"/>
    </source>
</evidence>
<comment type="caution">
    <text evidence="1">The sequence shown here is derived from an EMBL/GenBank/DDBJ whole genome shotgun (WGS) entry which is preliminary data.</text>
</comment>
<evidence type="ECO:0000313" key="1">
    <source>
        <dbReference type="EMBL" id="MDO6424527.1"/>
    </source>
</evidence>
<protein>
    <submittedName>
        <fullName evidence="1">DUF3224 domain-containing protein</fullName>
    </submittedName>
</protein>
<reference evidence="1" key="1">
    <citation type="submission" date="2023-07" db="EMBL/GenBank/DDBJ databases">
        <title>Genome content predicts the carbon catabolic preferences of heterotrophic bacteria.</title>
        <authorList>
            <person name="Gralka M."/>
        </authorList>
    </citation>
    <scope>NUCLEOTIDE SEQUENCE</scope>
    <source>
        <strain evidence="1">I3M17_2</strain>
    </source>
</reference>
<name>A0AAW7XDN2_9GAMM</name>
<sequence>MQIKGTFNVSEWQETTHVEAPRKMSSAKVQYQLAGDIEGVTDIVYAMCYLSESQAVFQGVHQVSATINGKKGTFAMLEKGEFIAPATSGTWQIVKGSGTEELTNIAGEGTFKAEHGGEMKYELNIRV</sequence>
<proteinExistence type="predicted"/>
<dbReference type="InterPro" id="IPR021607">
    <property type="entry name" value="DUF3224"/>
</dbReference>
<dbReference type="AlphaFoldDB" id="A0AAW7XDN2"/>
<dbReference type="RefSeq" id="WP_216064744.1">
    <property type="nucleotide sequence ID" value="NZ_JAHKPP010000034.1"/>
</dbReference>
<dbReference type="Proteomes" id="UP001169760">
    <property type="component" value="Unassembled WGS sequence"/>
</dbReference>